<keyword evidence="2" id="KW-1185">Reference proteome</keyword>
<name>A0AAV7UQE3_PLEWA</name>
<dbReference type="Proteomes" id="UP001066276">
    <property type="component" value="Chromosome 2_2"/>
</dbReference>
<dbReference type="EMBL" id="JANPWB010000004">
    <property type="protein sequence ID" value="KAJ1191257.1"/>
    <property type="molecule type" value="Genomic_DNA"/>
</dbReference>
<evidence type="ECO:0000313" key="2">
    <source>
        <dbReference type="Proteomes" id="UP001066276"/>
    </source>
</evidence>
<comment type="caution">
    <text evidence="1">The sequence shown here is derived from an EMBL/GenBank/DDBJ whole genome shotgun (WGS) entry which is preliminary data.</text>
</comment>
<proteinExistence type="predicted"/>
<dbReference type="AlphaFoldDB" id="A0AAV7UQE3"/>
<evidence type="ECO:0000313" key="1">
    <source>
        <dbReference type="EMBL" id="KAJ1191257.1"/>
    </source>
</evidence>
<protein>
    <submittedName>
        <fullName evidence="1">Uncharacterized protein</fullName>
    </submittedName>
</protein>
<organism evidence="1 2">
    <name type="scientific">Pleurodeles waltl</name>
    <name type="common">Iberian ribbed newt</name>
    <dbReference type="NCBI Taxonomy" id="8319"/>
    <lineage>
        <taxon>Eukaryota</taxon>
        <taxon>Metazoa</taxon>
        <taxon>Chordata</taxon>
        <taxon>Craniata</taxon>
        <taxon>Vertebrata</taxon>
        <taxon>Euteleostomi</taxon>
        <taxon>Amphibia</taxon>
        <taxon>Batrachia</taxon>
        <taxon>Caudata</taxon>
        <taxon>Salamandroidea</taxon>
        <taxon>Salamandridae</taxon>
        <taxon>Pleurodelinae</taxon>
        <taxon>Pleurodeles</taxon>
    </lineage>
</organism>
<accession>A0AAV7UQE3</accession>
<sequence>MDHQSKTTAGTYFSLLSLLRKVDRRARWPSLCEALPGPGPFIRIFPHLTVLAGASLVHPARRSPWAVFGGSGAEVRPEQLWRDAGGRADAEDHDCVQRCVAGSGAVQDAEREGGRGGPRRLLEVCSRVRSRAWGLFGDAVVSRPCGAVEEEAPLGPVIHRRPGGFNWRGGGPNGGKLPR</sequence>
<gene>
    <name evidence="1" type="ORF">NDU88_000573</name>
</gene>
<reference evidence="1" key="1">
    <citation type="journal article" date="2022" name="bioRxiv">
        <title>Sequencing and chromosome-scale assembly of the giantPleurodeles waltlgenome.</title>
        <authorList>
            <person name="Brown T."/>
            <person name="Elewa A."/>
            <person name="Iarovenko S."/>
            <person name="Subramanian E."/>
            <person name="Araus A.J."/>
            <person name="Petzold A."/>
            <person name="Susuki M."/>
            <person name="Suzuki K.-i.T."/>
            <person name="Hayashi T."/>
            <person name="Toyoda A."/>
            <person name="Oliveira C."/>
            <person name="Osipova E."/>
            <person name="Leigh N.D."/>
            <person name="Simon A."/>
            <person name="Yun M.H."/>
        </authorList>
    </citation>
    <scope>NUCLEOTIDE SEQUENCE</scope>
    <source>
        <strain evidence="1">20211129_DDA</strain>
        <tissue evidence="1">Liver</tissue>
    </source>
</reference>